<gene>
    <name evidence="1" type="ORF">ACFSR3_16505</name>
</gene>
<dbReference type="EMBL" id="JBHUMD010000030">
    <property type="protein sequence ID" value="MFD2603667.1"/>
    <property type="molecule type" value="Genomic_DNA"/>
</dbReference>
<reference evidence="2" key="1">
    <citation type="journal article" date="2019" name="Int. J. Syst. Evol. Microbiol.">
        <title>The Global Catalogue of Microorganisms (GCM) 10K type strain sequencing project: providing services to taxonomists for standard genome sequencing and annotation.</title>
        <authorList>
            <consortium name="The Broad Institute Genomics Platform"/>
            <consortium name="The Broad Institute Genome Sequencing Center for Infectious Disease"/>
            <person name="Wu L."/>
            <person name="Ma J."/>
        </authorList>
    </citation>
    <scope>NUCLEOTIDE SEQUENCE [LARGE SCALE GENOMIC DNA]</scope>
    <source>
        <strain evidence="2">KCTC 42107</strain>
    </source>
</reference>
<evidence type="ECO:0000313" key="1">
    <source>
        <dbReference type="EMBL" id="MFD2603667.1"/>
    </source>
</evidence>
<dbReference type="RefSeq" id="WP_379822561.1">
    <property type="nucleotide sequence ID" value="NZ_JBHUMD010000030.1"/>
</dbReference>
<keyword evidence="2" id="KW-1185">Reference proteome</keyword>
<dbReference type="Proteomes" id="UP001597480">
    <property type="component" value="Unassembled WGS sequence"/>
</dbReference>
<name>A0ABW5P0L4_9FLAO</name>
<accession>A0ABW5P0L4</accession>
<proteinExistence type="predicted"/>
<comment type="caution">
    <text evidence="1">The sequence shown here is derived from an EMBL/GenBank/DDBJ whole genome shotgun (WGS) entry which is preliminary data.</text>
</comment>
<organism evidence="1 2">
    <name type="scientific">Flavobacterium suzhouense</name>
    <dbReference type="NCBI Taxonomy" id="1529638"/>
    <lineage>
        <taxon>Bacteria</taxon>
        <taxon>Pseudomonadati</taxon>
        <taxon>Bacteroidota</taxon>
        <taxon>Flavobacteriia</taxon>
        <taxon>Flavobacteriales</taxon>
        <taxon>Flavobacteriaceae</taxon>
        <taxon>Flavobacterium</taxon>
    </lineage>
</organism>
<sequence length="178" mass="20580">MVQRPRTHPYNYIGFCTLGNAGSTNLYHFRRSLIENMSVTHSSNLNSVMFHSMLTEDINNDGNPEIAIKEAISSDKIYDAIVYRYFKIDKTLNIKYFYSIEKVAWDFTNKVFIKRIPQNGVVNIYVSEIADKLGELAGRYTLDFSKTNPVTNLEVFQEKYRNQIISSSAERKLSEPDK</sequence>
<evidence type="ECO:0000313" key="2">
    <source>
        <dbReference type="Proteomes" id="UP001597480"/>
    </source>
</evidence>
<protein>
    <submittedName>
        <fullName evidence="1">Uncharacterized protein</fullName>
    </submittedName>
</protein>